<evidence type="ECO:0000259" key="4">
    <source>
        <dbReference type="PROSITE" id="PS01124"/>
    </source>
</evidence>
<dbReference type="PROSITE" id="PS01124">
    <property type="entry name" value="HTH_ARAC_FAMILY_2"/>
    <property type="match status" value="1"/>
</dbReference>
<accession>A0A849VJT6</accession>
<dbReference type="InterPro" id="IPR018060">
    <property type="entry name" value="HTH_AraC"/>
</dbReference>
<comment type="caution">
    <text evidence="5">The sequence shown here is derived from an EMBL/GenBank/DDBJ whole genome shotgun (WGS) entry which is preliminary data.</text>
</comment>
<keyword evidence="2" id="KW-0238">DNA-binding</keyword>
<proteinExistence type="predicted"/>
<name>A0A849VJT6_9HYPH</name>
<dbReference type="EMBL" id="JABUMX010000001">
    <property type="protein sequence ID" value="NTS30475.1"/>
    <property type="molecule type" value="Genomic_DNA"/>
</dbReference>
<dbReference type="Proteomes" id="UP000550508">
    <property type="component" value="Unassembled WGS sequence"/>
</dbReference>
<keyword evidence="6" id="KW-1185">Reference proteome</keyword>
<dbReference type="Pfam" id="PF12833">
    <property type="entry name" value="HTH_18"/>
    <property type="match status" value="1"/>
</dbReference>
<dbReference type="AlphaFoldDB" id="A0A849VJT6"/>
<sequence length="213" mass="22923">MAVFPDGCVDILWSEGRLTIAGPDTAPHIVDGSLANIVGIRFAPGAASKWLGIPMSELVNQRVDLSELWGARAEALAEKLVVAKTIGDATERLQSALSDIAPSIASPDRAMIAAFDTLKRSKDIVAIAELATMLNVSERTLRRHFLHNFGYGPKKLERILRFQKFLKLGRRDPGSGIGALAFDANYADQAHLSREAKSLSGLSPSALLQHLAA</sequence>
<dbReference type="Gene3D" id="1.10.10.60">
    <property type="entry name" value="Homeodomain-like"/>
    <property type="match status" value="1"/>
</dbReference>
<dbReference type="GO" id="GO:0043565">
    <property type="term" value="F:sequence-specific DNA binding"/>
    <property type="evidence" value="ECO:0007669"/>
    <property type="project" value="InterPro"/>
</dbReference>
<keyword evidence="1" id="KW-0805">Transcription regulation</keyword>
<evidence type="ECO:0000256" key="2">
    <source>
        <dbReference type="ARBA" id="ARBA00023125"/>
    </source>
</evidence>
<organism evidence="5 6">
    <name type="scientific">Phyllobacterium pellucidum</name>
    <dbReference type="NCBI Taxonomy" id="2740464"/>
    <lineage>
        <taxon>Bacteria</taxon>
        <taxon>Pseudomonadati</taxon>
        <taxon>Pseudomonadota</taxon>
        <taxon>Alphaproteobacteria</taxon>
        <taxon>Hyphomicrobiales</taxon>
        <taxon>Phyllobacteriaceae</taxon>
        <taxon>Phyllobacterium</taxon>
    </lineage>
</organism>
<evidence type="ECO:0000256" key="1">
    <source>
        <dbReference type="ARBA" id="ARBA00023015"/>
    </source>
</evidence>
<protein>
    <submittedName>
        <fullName evidence="5">AraC family transcriptional regulator</fullName>
    </submittedName>
</protein>
<evidence type="ECO:0000256" key="3">
    <source>
        <dbReference type="ARBA" id="ARBA00023163"/>
    </source>
</evidence>
<reference evidence="5 6" key="1">
    <citation type="submission" date="2020-05" db="EMBL/GenBank/DDBJ databases">
        <authorList>
            <person name="Kim M.K."/>
        </authorList>
    </citation>
    <scope>NUCLEOTIDE SEQUENCE [LARGE SCALE GENOMIC DNA]</scope>
    <source>
        <strain evidence="5 6">BT25</strain>
    </source>
</reference>
<evidence type="ECO:0000313" key="6">
    <source>
        <dbReference type="Proteomes" id="UP000550508"/>
    </source>
</evidence>
<dbReference type="GO" id="GO:0003700">
    <property type="term" value="F:DNA-binding transcription factor activity"/>
    <property type="evidence" value="ECO:0007669"/>
    <property type="project" value="InterPro"/>
</dbReference>
<dbReference type="InterPro" id="IPR046532">
    <property type="entry name" value="DUF6597"/>
</dbReference>
<evidence type="ECO:0000313" key="5">
    <source>
        <dbReference type="EMBL" id="NTS30475.1"/>
    </source>
</evidence>
<dbReference type="Pfam" id="PF20240">
    <property type="entry name" value="DUF6597"/>
    <property type="match status" value="1"/>
</dbReference>
<dbReference type="InterPro" id="IPR050204">
    <property type="entry name" value="AraC_XylS_family_regulators"/>
</dbReference>
<dbReference type="SMART" id="SM00342">
    <property type="entry name" value="HTH_ARAC"/>
    <property type="match status" value="1"/>
</dbReference>
<feature type="domain" description="HTH araC/xylS-type" evidence="4">
    <location>
        <begin position="108"/>
        <end position="210"/>
    </location>
</feature>
<dbReference type="PANTHER" id="PTHR46796">
    <property type="entry name" value="HTH-TYPE TRANSCRIPTIONAL ACTIVATOR RHAS-RELATED"/>
    <property type="match status" value="1"/>
</dbReference>
<gene>
    <name evidence="5" type="ORF">HQ945_04335</name>
</gene>
<keyword evidence="3" id="KW-0804">Transcription</keyword>
<dbReference type="PANTHER" id="PTHR46796:SF15">
    <property type="entry name" value="BLL1074 PROTEIN"/>
    <property type="match status" value="1"/>
</dbReference>